<feature type="repeat" description="WD" evidence="1">
    <location>
        <begin position="183"/>
        <end position="207"/>
    </location>
</feature>
<dbReference type="SMART" id="SM00320">
    <property type="entry name" value="WD40"/>
    <property type="match status" value="3"/>
</dbReference>
<organism evidence="3 4">
    <name type="scientific">Nannochloropsis salina CCMP1776</name>
    <dbReference type="NCBI Taxonomy" id="1027361"/>
    <lineage>
        <taxon>Eukaryota</taxon>
        <taxon>Sar</taxon>
        <taxon>Stramenopiles</taxon>
        <taxon>Ochrophyta</taxon>
        <taxon>Eustigmatophyceae</taxon>
        <taxon>Eustigmatales</taxon>
        <taxon>Monodopsidaceae</taxon>
        <taxon>Microchloropsis</taxon>
        <taxon>Microchloropsis salina</taxon>
    </lineage>
</organism>
<comment type="caution">
    <text evidence="3">The sequence shown here is derived from an EMBL/GenBank/DDBJ whole genome shotgun (WGS) entry which is preliminary data.</text>
</comment>
<evidence type="ECO:0000313" key="4">
    <source>
        <dbReference type="Proteomes" id="UP000355283"/>
    </source>
</evidence>
<name>A0A4D9D7S7_9STRA</name>
<accession>A0A4D9D7S7</accession>
<feature type="compositionally biased region" description="Basic and acidic residues" evidence="2">
    <location>
        <begin position="473"/>
        <end position="508"/>
    </location>
</feature>
<reference evidence="3 4" key="1">
    <citation type="submission" date="2019-01" db="EMBL/GenBank/DDBJ databases">
        <title>Nuclear Genome Assembly of the Microalgal Biofuel strain Nannochloropsis salina CCMP1776.</title>
        <authorList>
            <person name="Hovde B."/>
        </authorList>
    </citation>
    <scope>NUCLEOTIDE SEQUENCE [LARGE SCALE GENOMIC DNA]</scope>
    <source>
        <strain evidence="3 4">CCMP1776</strain>
    </source>
</reference>
<dbReference type="PROSITE" id="PS50082">
    <property type="entry name" value="WD_REPEATS_2"/>
    <property type="match status" value="1"/>
</dbReference>
<dbReference type="InterPro" id="IPR001680">
    <property type="entry name" value="WD40_rpt"/>
</dbReference>
<sequence length="720" mass="75996">MSHNLLSFDQGSETCYRLCALPVASARREATIKLARPVEDSNHLALADSGGCLRVLHVPTQAVTSLYQVYRGSFLEDEVDEEGSEAEDADTLRAQIKPPKPCPLPWTDFAFVPGRKNSLFLLLGETNTVMCTSLPPQLDPEDMKAQAPRASASFAYGVPLVALDQGFTPAAAGIEGRQTSARIRTIAVDSTGSVLASGNDDGCLRVWALTGRPSSGLAAQTASGARPSRVTPPAKGNVVDVLRAHAGPIWRVAHGEALAREEGHVVTGGGDRAVRVWAWAVSEWGAVQVQPLHTLLTETCTVRSLAAGAGMGLILAGSNRGTLYCWSSLTAALEYVAVGGDEPVVALAAFAAEGEGGEGEYTGGGEASVIATADALGIVRLYRPRAWSQSGEARVKGLEEGDIYTNREEERETDEDIDIWQPVAESRLDASAVAAFFLRTEGSRAGETAPCLVVVSSSGMVLPWPVASLPRFPGDDRRLPSPRPDLSRAEAETALAEEREAARAEGGEGRALSPSGGGGEGEEASCQGPPPSPSASDAATLLEAFTNLRTWRRDTQTLARGWQPCELGLPALNSTALLRDALAQAEQARFSPGGMDLETPSVLEDAARAVDVHPLYRVYPDVAPRDAYELPPPTPVPKATDPRWRAKQMRRPTALDFFTPDLEGVMGGGGESGGGGEEGEEIGREGGKGERGMPIQTRGFLGGQGGLMATPFAALYRGPF</sequence>
<dbReference type="SUPFAM" id="SSF50978">
    <property type="entry name" value="WD40 repeat-like"/>
    <property type="match status" value="1"/>
</dbReference>
<dbReference type="InterPro" id="IPR036322">
    <property type="entry name" value="WD40_repeat_dom_sf"/>
</dbReference>
<feature type="compositionally biased region" description="Gly residues" evidence="2">
    <location>
        <begin position="665"/>
        <end position="676"/>
    </location>
</feature>
<proteinExistence type="predicted"/>
<dbReference type="EMBL" id="SDOX01000005">
    <property type="protein sequence ID" value="TFJ87642.1"/>
    <property type="molecule type" value="Genomic_DNA"/>
</dbReference>
<keyword evidence="1" id="KW-0853">WD repeat</keyword>
<evidence type="ECO:0000313" key="3">
    <source>
        <dbReference type="EMBL" id="TFJ87642.1"/>
    </source>
</evidence>
<protein>
    <submittedName>
        <fullName evidence="3">Uncharacterized protein</fullName>
    </submittedName>
</protein>
<gene>
    <name evidence="3" type="ORF">NSK_000993</name>
</gene>
<evidence type="ECO:0000256" key="2">
    <source>
        <dbReference type="SAM" id="MobiDB-lite"/>
    </source>
</evidence>
<dbReference type="Gene3D" id="2.130.10.10">
    <property type="entry name" value="YVTN repeat-like/Quinoprotein amine dehydrogenase"/>
    <property type="match status" value="1"/>
</dbReference>
<dbReference type="AlphaFoldDB" id="A0A4D9D7S7"/>
<feature type="region of interest" description="Disordered" evidence="2">
    <location>
        <begin position="471"/>
        <end position="537"/>
    </location>
</feature>
<feature type="compositionally biased region" description="Basic and acidic residues" evidence="2">
    <location>
        <begin position="681"/>
        <end position="691"/>
    </location>
</feature>
<feature type="region of interest" description="Disordered" evidence="2">
    <location>
        <begin position="659"/>
        <end position="693"/>
    </location>
</feature>
<dbReference type="InterPro" id="IPR015943">
    <property type="entry name" value="WD40/YVTN_repeat-like_dom_sf"/>
</dbReference>
<dbReference type="Proteomes" id="UP000355283">
    <property type="component" value="Unassembled WGS sequence"/>
</dbReference>
<evidence type="ECO:0000256" key="1">
    <source>
        <dbReference type="PROSITE-ProRule" id="PRU00221"/>
    </source>
</evidence>
<dbReference type="Pfam" id="PF00400">
    <property type="entry name" value="WD40"/>
    <property type="match status" value="2"/>
</dbReference>
<keyword evidence="4" id="KW-1185">Reference proteome</keyword>